<evidence type="ECO:0000256" key="2">
    <source>
        <dbReference type="ARBA" id="ARBA00004718"/>
    </source>
</evidence>
<dbReference type="Gene3D" id="1.20.120.1010">
    <property type="match status" value="1"/>
</dbReference>
<dbReference type="InterPro" id="IPR004181">
    <property type="entry name" value="Znf_MIZ"/>
</dbReference>
<evidence type="ECO:0000256" key="6">
    <source>
        <dbReference type="ARBA" id="ARBA00022771"/>
    </source>
</evidence>
<reference evidence="11" key="1">
    <citation type="submission" date="2020-10" db="EMBL/GenBank/DDBJ databases">
        <title>The Whole-Genome Sequence of Metschnikowia persimmonesis, a Novel Endophytic Yeast Species Isolated from Medicinal Plant Diospyros kaki Thumb.</title>
        <authorList>
            <person name="Rahmat E."/>
            <person name="Kang Y."/>
        </authorList>
    </citation>
    <scope>NUCLEOTIDE SEQUENCE</scope>
    <source>
        <strain evidence="11">KIOM G15050</strain>
    </source>
</reference>
<comment type="subcellular location">
    <subcellularLocation>
        <location evidence="1">Nucleus</location>
    </subcellularLocation>
</comment>
<dbReference type="SUPFAM" id="SSF57850">
    <property type="entry name" value="RING/U-box"/>
    <property type="match status" value="1"/>
</dbReference>
<dbReference type="GO" id="GO:0016925">
    <property type="term" value="P:protein sumoylation"/>
    <property type="evidence" value="ECO:0007669"/>
    <property type="project" value="UniProtKB-UniPathway"/>
</dbReference>
<evidence type="ECO:0000313" key="11">
    <source>
        <dbReference type="EMBL" id="KAF7998956.1"/>
    </source>
</evidence>
<keyword evidence="6" id="KW-0863">Zinc-finger</keyword>
<evidence type="ECO:0000256" key="1">
    <source>
        <dbReference type="ARBA" id="ARBA00004123"/>
    </source>
</evidence>
<accession>A0A8H7GMB1</accession>
<dbReference type="GO" id="GO:0030915">
    <property type="term" value="C:Smc5-Smc6 complex"/>
    <property type="evidence" value="ECO:0007669"/>
    <property type="project" value="InterPro"/>
</dbReference>
<keyword evidence="9" id="KW-0539">Nucleus</keyword>
<dbReference type="InterPro" id="IPR026846">
    <property type="entry name" value="Nse2(Mms21)"/>
</dbReference>
<dbReference type="GO" id="GO:0005634">
    <property type="term" value="C:nucleus"/>
    <property type="evidence" value="ECO:0007669"/>
    <property type="project" value="UniProtKB-SubCell"/>
</dbReference>
<dbReference type="InterPro" id="IPR013083">
    <property type="entry name" value="Znf_RING/FYVE/PHD"/>
</dbReference>
<dbReference type="PANTHER" id="PTHR21330:SF1">
    <property type="entry name" value="E3 SUMO-PROTEIN LIGASE NSE2"/>
    <property type="match status" value="1"/>
</dbReference>
<feature type="domain" description="SP-RING-type" evidence="10">
    <location>
        <begin position="196"/>
        <end position="252"/>
    </location>
</feature>
<keyword evidence="4" id="KW-0808">Transferase</keyword>
<proteinExistence type="inferred from homology"/>
<evidence type="ECO:0000256" key="9">
    <source>
        <dbReference type="ARBA" id="ARBA00023242"/>
    </source>
</evidence>
<comment type="similarity">
    <text evidence="3">Belongs to the NSE2 family.</text>
</comment>
<evidence type="ECO:0000256" key="4">
    <source>
        <dbReference type="ARBA" id="ARBA00022679"/>
    </source>
</evidence>
<keyword evidence="8" id="KW-0862">Zinc</keyword>
<gene>
    <name evidence="11" type="ORF">HF325_006488</name>
</gene>
<evidence type="ECO:0000256" key="8">
    <source>
        <dbReference type="ARBA" id="ARBA00022833"/>
    </source>
</evidence>
<dbReference type="CDD" id="cd16651">
    <property type="entry name" value="SPL-RING_NSE2"/>
    <property type="match status" value="1"/>
</dbReference>
<evidence type="ECO:0000256" key="7">
    <source>
        <dbReference type="ARBA" id="ARBA00022786"/>
    </source>
</evidence>
<protein>
    <recommendedName>
        <fullName evidence="10">SP-RING-type domain-containing protein</fullName>
    </recommendedName>
</protein>
<dbReference type="Proteomes" id="UP000649328">
    <property type="component" value="Unassembled WGS sequence"/>
</dbReference>
<dbReference type="UniPathway" id="UPA00886"/>
<name>A0A8H7GMB1_9ASCO</name>
<dbReference type="AlphaFoldDB" id="A0A8H7GMB1"/>
<keyword evidence="12" id="KW-1185">Reference proteome</keyword>
<keyword evidence="5" id="KW-0479">Metal-binding</keyword>
<dbReference type="OrthoDB" id="756301at2759"/>
<sequence>MEQEIQIKKQPEETEVLRTLDYPNFETDLPTYFPLHLSLRINSDFTQIHVSKQIDGKLQSARKVTEKFIDYVSVNPHLLQDANTTQFFLMQTESYKELLRSKYLLEHYQKIFNAAKHTFVEGRRSEANLNLENYQLYRGVEKENFADGIISQLDNLFLVEDFENYLKTNMLYQYLKHVGFILENPEDPLPDDSKDDELAVSGGKISLKDPISMEYFTEPVQSLKCLHVFEKKYIYQQLGNRSQIHCPITGCDALVTSRDLKDDKLMALRVKVSQARVKTREQRVRI</sequence>
<evidence type="ECO:0000259" key="10">
    <source>
        <dbReference type="Pfam" id="PF11789"/>
    </source>
</evidence>
<dbReference type="Pfam" id="PF11789">
    <property type="entry name" value="zf-Nse"/>
    <property type="match status" value="1"/>
</dbReference>
<evidence type="ECO:0000256" key="3">
    <source>
        <dbReference type="ARBA" id="ARBA00008212"/>
    </source>
</evidence>
<evidence type="ECO:0000256" key="5">
    <source>
        <dbReference type="ARBA" id="ARBA00022723"/>
    </source>
</evidence>
<organism evidence="11 12">
    <name type="scientific">Metschnikowia pulcherrima</name>
    <dbReference type="NCBI Taxonomy" id="27326"/>
    <lineage>
        <taxon>Eukaryota</taxon>
        <taxon>Fungi</taxon>
        <taxon>Dikarya</taxon>
        <taxon>Ascomycota</taxon>
        <taxon>Saccharomycotina</taxon>
        <taxon>Pichiomycetes</taxon>
        <taxon>Metschnikowiaceae</taxon>
        <taxon>Metschnikowia</taxon>
    </lineage>
</organism>
<evidence type="ECO:0000313" key="12">
    <source>
        <dbReference type="Proteomes" id="UP000649328"/>
    </source>
</evidence>
<dbReference type="PANTHER" id="PTHR21330">
    <property type="entry name" value="E3 SUMO-PROTEIN LIGASE NSE2"/>
    <property type="match status" value="1"/>
</dbReference>
<dbReference type="GO" id="GO:0061665">
    <property type="term" value="F:SUMO ligase activity"/>
    <property type="evidence" value="ECO:0007669"/>
    <property type="project" value="TreeGrafter"/>
</dbReference>
<dbReference type="Gene3D" id="3.30.40.10">
    <property type="entry name" value="Zinc/RING finger domain, C3HC4 (zinc finger)"/>
    <property type="match status" value="1"/>
</dbReference>
<keyword evidence="7" id="KW-0833">Ubl conjugation pathway</keyword>
<dbReference type="GO" id="GO:0000724">
    <property type="term" value="P:double-strand break repair via homologous recombination"/>
    <property type="evidence" value="ECO:0007669"/>
    <property type="project" value="InterPro"/>
</dbReference>
<comment type="caution">
    <text evidence="11">The sequence shown here is derived from an EMBL/GenBank/DDBJ whole genome shotgun (WGS) entry which is preliminary data.</text>
</comment>
<dbReference type="EMBL" id="JACBPP010000010">
    <property type="protein sequence ID" value="KAF7998956.1"/>
    <property type="molecule type" value="Genomic_DNA"/>
</dbReference>
<comment type="pathway">
    <text evidence="2">Protein modification; protein sumoylation.</text>
</comment>
<dbReference type="GO" id="GO:0008270">
    <property type="term" value="F:zinc ion binding"/>
    <property type="evidence" value="ECO:0007669"/>
    <property type="project" value="UniProtKB-KW"/>
</dbReference>